<keyword evidence="10 11" id="KW-0472">Membrane</keyword>
<comment type="caution">
    <text evidence="13">The sequence shown here is derived from an EMBL/GenBank/DDBJ whole genome shotgun (WGS) entry which is preliminary data.</text>
</comment>
<name>A0ABQ3SHE4_9ACTN</name>
<feature type="domain" description="Sensor protein KdpD transmembrane" evidence="12">
    <location>
        <begin position="15"/>
        <end position="114"/>
    </location>
</feature>
<dbReference type="EMBL" id="BNEC01000003">
    <property type="protein sequence ID" value="GHI67565.1"/>
    <property type="molecule type" value="Genomic_DNA"/>
</dbReference>
<keyword evidence="14" id="KW-1185">Reference proteome</keyword>
<dbReference type="GeneID" id="95593906"/>
<evidence type="ECO:0000313" key="14">
    <source>
        <dbReference type="Proteomes" id="UP000613974"/>
    </source>
</evidence>
<evidence type="ECO:0000256" key="4">
    <source>
        <dbReference type="ARBA" id="ARBA00022692"/>
    </source>
</evidence>
<feature type="transmembrane region" description="Helical" evidence="11">
    <location>
        <begin position="12"/>
        <end position="33"/>
    </location>
</feature>
<evidence type="ECO:0000256" key="9">
    <source>
        <dbReference type="ARBA" id="ARBA00023012"/>
    </source>
</evidence>
<evidence type="ECO:0000256" key="2">
    <source>
        <dbReference type="ARBA" id="ARBA00022553"/>
    </source>
</evidence>
<dbReference type="InterPro" id="IPR025201">
    <property type="entry name" value="KdpD_TM"/>
</dbReference>
<evidence type="ECO:0000259" key="12">
    <source>
        <dbReference type="Pfam" id="PF13493"/>
    </source>
</evidence>
<dbReference type="RefSeq" id="WP_189741833.1">
    <property type="nucleotide sequence ID" value="NZ_BMRL01000010.1"/>
</dbReference>
<dbReference type="InterPro" id="IPR038318">
    <property type="entry name" value="KdpD_sf"/>
</dbReference>
<reference evidence="14" key="1">
    <citation type="submission" date="2023-07" db="EMBL/GenBank/DDBJ databases">
        <title>Whole genome shotgun sequence of Streptomyces nojiriensis NBRC 13794.</title>
        <authorList>
            <person name="Komaki H."/>
            <person name="Tamura T."/>
        </authorList>
    </citation>
    <scope>NUCLEOTIDE SEQUENCE [LARGE SCALE GENOMIC DNA]</scope>
    <source>
        <strain evidence="14">NBRC 13794</strain>
    </source>
</reference>
<feature type="transmembrane region" description="Helical" evidence="11">
    <location>
        <begin position="40"/>
        <end position="69"/>
    </location>
</feature>
<keyword evidence="2" id="KW-0597">Phosphoprotein</keyword>
<keyword evidence="3" id="KW-0808">Transferase</keyword>
<protein>
    <recommendedName>
        <fullName evidence="12">Sensor protein KdpD transmembrane domain-containing protein</fullName>
    </recommendedName>
</protein>
<sequence>MPGYRLHDRAALFGALVVPLLVALALVPLRTWLSPANEALVLVVAVVAIAASGTRAAAALAALSAATWFGLLLLARPYEHFALADRDEIQTAFLLLAVGLIVARPAVRARRLEAAVVTGTAHLSSLQGTARLTERGGAPDAVVDFVRQELIGLLELRGCRFEYGTLIGHRPRLEHDGGLWLRRGGEVTGYADWPDGETELRVVGGGHYYGRFLLDPFPGHRLPPEDARSVALALAALAGAALDTAGVSHRG</sequence>
<gene>
    <name evidence="13" type="ORF">Snoj_14830</name>
</gene>
<comment type="subcellular location">
    <subcellularLocation>
        <location evidence="1">Membrane</location>
        <topology evidence="1">Multi-pass membrane protein</topology>
    </subcellularLocation>
</comment>
<evidence type="ECO:0000256" key="8">
    <source>
        <dbReference type="ARBA" id="ARBA00022989"/>
    </source>
</evidence>
<keyword evidence="8 11" id="KW-1133">Transmembrane helix</keyword>
<evidence type="ECO:0000256" key="5">
    <source>
        <dbReference type="ARBA" id="ARBA00022741"/>
    </source>
</evidence>
<dbReference type="Gene3D" id="1.20.120.620">
    <property type="entry name" value="Backbone structure of the membrane domain of e. Coli histidine kinase receptor kdpd"/>
    <property type="match status" value="1"/>
</dbReference>
<evidence type="ECO:0000256" key="11">
    <source>
        <dbReference type="SAM" id="Phobius"/>
    </source>
</evidence>
<evidence type="ECO:0000256" key="6">
    <source>
        <dbReference type="ARBA" id="ARBA00022777"/>
    </source>
</evidence>
<evidence type="ECO:0000256" key="10">
    <source>
        <dbReference type="ARBA" id="ARBA00023136"/>
    </source>
</evidence>
<evidence type="ECO:0000256" key="3">
    <source>
        <dbReference type="ARBA" id="ARBA00022679"/>
    </source>
</evidence>
<proteinExistence type="predicted"/>
<dbReference type="Proteomes" id="UP000613974">
    <property type="component" value="Unassembled WGS sequence"/>
</dbReference>
<keyword evidence="5" id="KW-0547">Nucleotide-binding</keyword>
<keyword evidence="9" id="KW-0902">Two-component regulatory system</keyword>
<evidence type="ECO:0000256" key="7">
    <source>
        <dbReference type="ARBA" id="ARBA00022840"/>
    </source>
</evidence>
<organism evidence="13 14">
    <name type="scientific">Streptomyces nojiriensis</name>
    <dbReference type="NCBI Taxonomy" id="66374"/>
    <lineage>
        <taxon>Bacteria</taxon>
        <taxon>Bacillati</taxon>
        <taxon>Actinomycetota</taxon>
        <taxon>Actinomycetes</taxon>
        <taxon>Kitasatosporales</taxon>
        <taxon>Streptomycetaceae</taxon>
        <taxon>Streptomyces</taxon>
    </lineage>
</organism>
<keyword evidence="7" id="KW-0067">ATP-binding</keyword>
<evidence type="ECO:0000313" key="13">
    <source>
        <dbReference type="EMBL" id="GHI67565.1"/>
    </source>
</evidence>
<evidence type="ECO:0000256" key="1">
    <source>
        <dbReference type="ARBA" id="ARBA00004141"/>
    </source>
</evidence>
<dbReference type="Pfam" id="PF13493">
    <property type="entry name" value="DUF4118"/>
    <property type="match status" value="1"/>
</dbReference>
<keyword evidence="6" id="KW-0418">Kinase</keyword>
<keyword evidence="4 11" id="KW-0812">Transmembrane</keyword>
<accession>A0ABQ3SHE4</accession>